<dbReference type="Gene3D" id="2.115.10.20">
    <property type="entry name" value="Glycosyl hydrolase domain, family 43"/>
    <property type="match status" value="1"/>
</dbReference>
<keyword evidence="5" id="KW-0732">Signal</keyword>
<evidence type="ECO:0000256" key="2">
    <source>
        <dbReference type="ARBA" id="ARBA00009865"/>
    </source>
</evidence>
<evidence type="ECO:0000256" key="3">
    <source>
        <dbReference type="ARBA" id="ARBA00022801"/>
    </source>
</evidence>
<dbReference type="InterPro" id="IPR023296">
    <property type="entry name" value="Glyco_hydro_beta-prop_sf"/>
</dbReference>
<evidence type="ECO:0000256" key="1">
    <source>
        <dbReference type="ARBA" id="ARBA00004834"/>
    </source>
</evidence>
<dbReference type="EMBL" id="CP089984">
    <property type="protein sequence ID" value="WXB14894.1"/>
    <property type="molecule type" value="Genomic_DNA"/>
</dbReference>
<evidence type="ECO:0000256" key="4">
    <source>
        <dbReference type="ARBA" id="ARBA00023295"/>
    </source>
</evidence>
<feature type="signal peptide" evidence="5">
    <location>
        <begin position="1"/>
        <end position="24"/>
    </location>
</feature>
<dbReference type="Pfam" id="PF26607">
    <property type="entry name" value="DUF8189"/>
    <property type="match status" value="1"/>
</dbReference>
<accession>A0ABZ2LZ64</accession>
<feature type="chain" id="PRO_5045624502" evidence="5">
    <location>
        <begin position="25"/>
        <end position="671"/>
    </location>
</feature>
<dbReference type="Pfam" id="PF04616">
    <property type="entry name" value="Glyco_hydro_43"/>
    <property type="match status" value="1"/>
</dbReference>
<dbReference type="SUPFAM" id="SSF89372">
    <property type="entry name" value="Fucose-specific lectin"/>
    <property type="match status" value="2"/>
</dbReference>
<dbReference type="Proteomes" id="UP001370348">
    <property type="component" value="Chromosome"/>
</dbReference>
<keyword evidence="8" id="KW-1185">Reference proteome</keyword>
<keyword evidence="4" id="KW-0326">Glycosidase</keyword>
<evidence type="ECO:0000313" key="8">
    <source>
        <dbReference type="Proteomes" id="UP001370348"/>
    </source>
</evidence>
<dbReference type="InterPro" id="IPR058502">
    <property type="entry name" value="PLL-like_beta-prop"/>
</dbReference>
<evidence type="ECO:0000313" key="7">
    <source>
        <dbReference type="EMBL" id="WXB14894.1"/>
    </source>
</evidence>
<protein>
    <submittedName>
        <fullName evidence="7">Family 43 glycosylhydrolase</fullName>
    </submittedName>
</protein>
<name>A0ABZ2LZ64_9BACT</name>
<evidence type="ECO:0000256" key="5">
    <source>
        <dbReference type="SAM" id="SignalP"/>
    </source>
</evidence>
<dbReference type="RefSeq" id="WP_394824518.1">
    <property type="nucleotide sequence ID" value="NZ_CP089984.1"/>
</dbReference>
<comment type="similarity">
    <text evidence="2">Belongs to the glycosyl hydrolase 43 family.</text>
</comment>
<dbReference type="InterPro" id="IPR050727">
    <property type="entry name" value="GH43_arabinanases"/>
</dbReference>
<keyword evidence="3" id="KW-0378">Hydrolase</keyword>
<dbReference type="PANTHER" id="PTHR43301:SF3">
    <property type="entry name" value="ARABINAN ENDO-1,5-ALPHA-L-ARABINOSIDASE A-RELATED"/>
    <property type="match status" value="1"/>
</dbReference>
<gene>
    <name evidence="7" type="ORF">LZC94_44630</name>
</gene>
<reference evidence="7 8" key="1">
    <citation type="submission" date="2021-12" db="EMBL/GenBank/DDBJ databases">
        <title>Discovery of the Pendulisporaceae a myxobacterial family with distinct sporulation behavior and unique specialized metabolism.</title>
        <authorList>
            <person name="Garcia R."/>
            <person name="Popoff A."/>
            <person name="Bader C.D."/>
            <person name="Loehr J."/>
            <person name="Walesch S."/>
            <person name="Walt C."/>
            <person name="Boldt J."/>
            <person name="Bunk B."/>
            <person name="Haeckl F.J.F.P.J."/>
            <person name="Gunesch A.P."/>
            <person name="Birkelbach J."/>
            <person name="Nuebel U."/>
            <person name="Pietschmann T."/>
            <person name="Bach T."/>
            <person name="Mueller R."/>
        </authorList>
    </citation>
    <scope>NUCLEOTIDE SEQUENCE [LARGE SCALE GENOMIC DNA]</scope>
    <source>
        <strain evidence="7 8">MSr11954</strain>
    </source>
</reference>
<dbReference type="PANTHER" id="PTHR43301">
    <property type="entry name" value="ARABINAN ENDO-1,5-ALPHA-L-ARABINOSIDASE"/>
    <property type="match status" value="1"/>
</dbReference>
<evidence type="ECO:0000259" key="6">
    <source>
        <dbReference type="Pfam" id="PF26607"/>
    </source>
</evidence>
<dbReference type="InterPro" id="IPR006710">
    <property type="entry name" value="Glyco_hydro_43"/>
</dbReference>
<comment type="pathway">
    <text evidence="1">Glycan metabolism; L-arabinan degradation.</text>
</comment>
<dbReference type="SUPFAM" id="SSF75005">
    <property type="entry name" value="Arabinanase/levansucrase/invertase"/>
    <property type="match status" value="1"/>
</dbReference>
<dbReference type="CDD" id="cd22954">
    <property type="entry name" value="PLL_lectin"/>
    <property type="match status" value="1"/>
</dbReference>
<sequence>MTSIAKKVVVGGTTGALAAMFAWALPGHSAMASDGDDRGRERWLTSAPLEHVYDPTPPGGPARYLNDHTFIRGRDGTWHMFGIIGDAAPPGEFPDGGKELDFAHATARDLMGPWTTQPHALHVDRSYYGEDHLWAPHVIESEGTYYMFYAAGGNGAAINLATSTDLFHWKRIPSGPLFRGLVARDPFVIKIGTKWVMYYCELAGWGGHHIVAARTSSDLLHWSEPTTVFTDPNYDPFPSTTESPFLIQRDGVWYLLIGPRRGYVGTDVFRSRDPFSFSIDGYAGYLPSHAAELVEDRRTTWVSGAGSFEHGIYFAPLEWRRTPPVWPSPQNPAVALDDTGRIQLFLVDPGDGRILRRKQIDPRRNTWSCWEVFGEASGAAPTIGRNADGRLELFAVAPDGSRLLHRVQLRANGDRWGQWETFGGPAGAAPTVARNADGRLEVFAIGPAGRDVAHRWQTSAGGDWSQWEVFGTAAGGPPSVHANADGRLEVFAIGPGNGYLAHRWQTTPSGGWSNWEIIGGPAAATPSMALGADGRLGVFAVSPYGAGIALLAQSSPNGGWNDWRGFSSWADPSPTLVQNADGRLEAIKVTPGGEYILHRWQNGDGTWNGNDITGWQSFGGEPVSSTPSAVRDRDGLIHVFAISANGAVLSEIVQDAPSSGWGEWSRVRIEH</sequence>
<feature type="domain" description="PLL-like beta propeller" evidence="6">
    <location>
        <begin position="335"/>
        <end position="667"/>
    </location>
</feature>
<dbReference type="Gene3D" id="2.120.10.70">
    <property type="entry name" value="Fucose-specific lectin"/>
    <property type="match status" value="2"/>
</dbReference>
<proteinExistence type="inferred from homology"/>
<organism evidence="7 8">
    <name type="scientific">Pendulispora albinea</name>
    <dbReference type="NCBI Taxonomy" id="2741071"/>
    <lineage>
        <taxon>Bacteria</taxon>
        <taxon>Pseudomonadati</taxon>
        <taxon>Myxococcota</taxon>
        <taxon>Myxococcia</taxon>
        <taxon>Myxococcales</taxon>
        <taxon>Sorangiineae</taxon>
        <taxon>Pendulisporaceae</taxon>
        <taxon>Pendulispora</taxon>
    </lineage>
</organism>